<dbReference type="AlphaFoldDB" id="G7Q540"/>
<dbReference type="OrthoDB" id="5509188at2"/>
<dbReference type="STRING" id="694327.DFW101_2359"/>
<dbReference type="Pfam" id="PF00582">
    <property type="entry name" value="Usp"/>
    <property type="match status" value="1"/>
</dbReference>
<dbReference type="Gene3D" id="3.40.50.620">
    <property type="entry name" value="HUPs"/>
    <property type="match status" value="1"/>
</dbReference>
<evidence type="ECO:0000256" key="2">
    <source>
        <dbReference type="ARBA" id="ARBA00022741"/>
    </source>
</evidence>
<dbReference type="PRINTS" id="PR01438">
    <property type="entry name" value="UNVRSLSTRESS"/>
</dbReference>
<dbReference type="CDD" id="cd00293">
    <property type="entry name" value="USP-like"/>
    <property type="match status" value="1"/>
</dbReference>
<dbReference type="PANTHER" id="PTHR46268:SF27">
    <property type="entry name" value="UNIVERSAL STRESS PROTEIN RV2623"/>
    <property type="match status" value="1"/>
</dbReference>
<keyword evidence="7" id="KW-1185">Reference proteome</keyword>
<sequence length="138" mass="14590">MRILVALDQSPFATKVLEKALLLAKHQTAALTIMTVAEDFMDIGDYMDTTAVTDKLFQAAKKAAEGYAAKAKAAEVEASVVVEQGVSPANLIISQAESGKFDLIVMGHQGKSGLSRFLIGSVASRVVSHAPCSVLVIR</sequence>
<dbReference type="eggNOG" id="COG0589">
    <property type="taxonomic scope" value="Bacteria"/>
</dbReference>
<keyword evidence="2" id="KW-0547">Nucleotide-binding</keyword>
<dbReference type="PIRSF" id="PIRSF006276">
    <property type="entry name" value="UspA"/>
    <property type="match status" value="1"/>
</dbReference>
<evidence type="ECO:0000256" key="1">
    <source>
        <dbReference type="ARBA" id="ARBA00008791"/>
    </source>
</evidence>
<reference evidence="7" key="1">
    <citation type="journal article" date="2015" name="Genome Announc.">
        <title>High-Quality Draft Genome Sequence of Desulfovibrio carbinoliphilus FW-101-2B, an Organic Acid-Oxidizing Sulfate-Reducing Bacterium Isolated from Uranium(VI)-Contaminated Groundwater.</title>
        <authorList>
            <person name="Ramsay B.D."/>
            <person name="Hwang C."/>
            <person name="Woo H.L."/>
            <person name="Carroll S.L."/>
            <person name="Lucas S."/>
            <person name="Han J."/>
            <person name="Lapidus A.L."/>
            <person name="Cheng J.F."/>
            <person name="Goodwin L.A."/>
            <person name="Pitluck S."/>
            <person name="Peters L."/>
            <person name="Chertkov O."/>
            <person name="Held B."/>
            <person name="Detter J.C."/>
            <person name="Han C.S."/>
            <person name="Tapia R."/>
            <person name="Land M.L."/>
            <person name="Hauser L.J."/>
            <person name="Kyrpides N.C."/>
            <person name="Ivanova N.N."/>
            <person name="Mikhailova N."/>
            <person name="Pagani I."/>
            <person name="Woyke T."/>
            <person name="Arkin A.P."/>
            <person name="Dehal P."/>
            <person name="Chivian D."/>
            <person name="Criddle C.S."/>
            <person name="Wu W."/>
            <person name="Chakraborty R."/>
            <person name="Hazen T.C."/>
            <person name="Fields M.W."/>
        </authorList>
    </citation>
    <scope>NUCLEOTIDE SEQUENCE [LARGE SCALE GENOMIC DNA]</scope>
    <source>
        <strain evidence="7">FW-101-2B</strain>
    </source>
</reference>
<proteinExistence type="inferred from homology"/>
<dbReference type="GO" id="GO:0005737">
    <property type="term" value="C:cytoplasm"/>
    <property type="evidence" value="ECO:0007669"/>
    <property type="project" value="UniProtKB-SubCell"/>
</dbReference>
<feature type="domain" description="UspA" evidence="5">
    <location>
        <begin position="2"/>
        <end position="138"/>
    </location>
</feature>
<evidence type="ECO:0000256" key="4">
    <source>
        <dbReference type="PIRNR" id="PIRNR006276"/>
    </source>
</evidence>
<dbReference type="PANTHER" id="PTHR46268">
    <property type="entry name" value="STRESS RESPONSE PROTEIN NHAX"/>
    <property type="match status" value="1"/>
</dbReference>
<name>G7Q540_9BACT</name>
<dbReference type="InterPro" id="IPR006016">
    <property type="entry name" value="UspA"/>
</dbReference>
<accession>G7Q540</accession>
<comment type="subcellular location">
    <subcellularLocation>
        <location evidence="4">Cytoplasm</location>
    </subcellularLocation>
</comment>
<dbReference type="InterPro" id="IPR014729">
    <property type="entry name" value="Rossmann-like_a/b/a_fold"/>
</dbReference>
<dbReference type="GO" id="GO:0005524">
    <property type="term" value="F:ATP binding"/>
    <property type="evidence" value="ECO:0007669"/>
    <property type="project" value="UniProtKB-KW"/>
</dbReference>
<dbReference type="HOGENOM" id="CLU_049301_16_2_7"/>
<evidence type="ECO:0000259" key="5">
    <source>
        <dbReference type="Pfam" id="PF00582"/>
    </source>
</evidence>
<comment type="similarity">
    <text evidence="1 4">Belongs to the universal stress protein A family.</text>
</comment>
<evidence type="ECO:0000313" key="6">
    <source>
        <dbReference type="EMBL" id="EHJ48363.1"/>
    </source>
</evidence>
<keyword evidence="3" id="KW-0067">ATP-binding</keyword>
<dbReference type="EMBL" id="CM001368">
    <property type="protein sequence ID" value="EHJ48363.1"/>
    <property type="molecule type" value="Genomic_DNA"/>
</dbReference>
<dbReference type="InterPro" id="IPR006015">
    <property type="entry name" value="Universal_stress_UspA"/>
</dbReference>
<evidence type="ECO:0000313" key="7">
    <source>
        <dbReference type="Proteomes" id="UP000004662"/>
    </source>
</evidence>
<protein>
    <recommendedName>
        <fullName evidence="4">Universal stress protein</fullName>
    </recommendedName>
</protein>
<evidence type="ECO:0000256" key="3">
    <source>
        <dbReference type="ARBA" id="ARBA00022840"/>
    </source>
</evidence>
<dbReference type="Proteomes" id="UP000004662">
    <property type="component" value="Chromosome"/>
</dbReference>
<organism evidence="6 7">
    <name type="scientific">Solidesulfovibrio carbinoliphilus subsp. oakridgensis</name>
    <dbReference type="NCBI Taxonomy" id="694327"/>
    <lineage>
        <taxon>Bacteria</taxon>
        <taxon>Pseudomonadati</taxon>
        <taxon>Thermodesulfobacteriota</taxon>
        <taxon>Desulfovibrionia</taxon>
        <taxon>Desulfovibrionales</taxon>
        <taxon>Desulfovibrionaceae</taxon>
        <taxon>Solidesulfovibrio</taxon>
    </lineage>
</organism>
<gene>
    <name evidence="6" type="ORF">DFW101_2359</name>
</gene>
<dbReference type="RefSeq" id="WP_009181739.1">
    <property type="nucleotide sequence ID" value="NZ_CM001368.1"/>
</dbReference>
<dbReference type="SUPFAM" id="SSF52402">
    <property type="entry name" value="Adenine nucleotide alpha hydrolases-like"/>
    <property type="match status" value="1"/>
</dbReference>
<keyword evidence="4" id="KW-0963">Cytoplasm</keyword>